<sequence>MVFVGSVRALDAQNSTAVLYPFAHQVGGHTQMLLLDKSTLCKPLINRELQFYLDMPRDLRPFTPQHKGVIRVHSYSDDDSILSYHPHKHEAINKRHSSDDLSRWQRRHDMRQANSLKVQICSCSEERHLLQRPKKVHHRYFLLLENVVSRFHRPCILDLKMGTRQHGDDATDEKKNRQMAKCAASTSANLGVRLCGMQVFQADIRAFYWKDKYYGRRLDDQGFRNSLYQFFHNGFQLRTDVIDLIAERLVKLRKAIEKQNSFRFYSSSLLIIYEGCEDLEDGLSDPEDAEEGEMMEDVMDFASCSGDVDDSSMDSSLDSAPSSHLKSGRRWSTKPSHRELHGPQVDVRVIDFAHTTYEGYEGDTKVHKGPDAGYLLGLDNLVEMLREVKNGRGTGGQCEPESSASHDDDDGITDVDSTPHL</sequence>
<evidence type="ECO:0000256" key="1">
    <source>
        <dbReference type="ARBA" id="ARBA00007374"/>
    </source>
</evidence>
<evidence type="ECO:0000256" key="4">
    <source>
        <dbReference type="RuleBase" id="RU363090"/>
    </source>
</evidence>
<feature type="region of interest" description="Disordered" evidence="5">
    <location>
        <begin position="308"/>
        <end position="342"/>
    </location>
</feature>
<keyword evidence="3 4" id="KW-0418">Kinase</keyword>
<dbReference type="GO" id="GO:0005737">
    <property type="term" value="C:cytoplasm"/>
    <property type="evidence" value="ECO:0007669"/>
    <property type="project" value="TreeGrafter"/>
</dbReference>
<dbReference type="KEGG" id="goe:100904268"/>
<reference evidence="7" key="1">
    <citation type="submission" date="2025-08" db="UniProtKB">
        <authorList>
            <consortium name="RefSeq"/>
        </authorList>
    </citation>
    <scope>IDENTIFICATION</scope>
</reference>
<keyword evidence="6" id="KW-1185">Reference proteome</keyword>
<protein>
    <recommendedName>
        <fullName evidence="4">Kinase</fullName>
        <ecNumber evidence="4">2.7.-.-</ecNumber>
    </recommendedName>
</protein>
<dbReference type="GO" id="GO:0000828">
    <property type="term" value="F:inositol hexakisphosphate kinase activity"/>
    <property type="evidence" value="ECO:0007669"/>
    <property type="project" value="TreeGrafter"/>
</dbReference>
<organism evidence="6 7">
    <name type="scientific">Galendromus occidentalis</name>
    <name type="common">western predatory mite</name>
    <dbReference type="NCBI Taxonomy" id="34638"/>
    <lineage>
        <taxon>Eukaryota</taxon>
        <taxon>Metazoa</taxon>
        <taxon>Ecdysozoa</taxon>
        <taxon>Arthropoda</taxon>
        <taxon>Chelicerata</taxon>
        <taxon>Arachnida</taxon>
        <taxon>Acari</taxon>
        <taxon>Parasitiformes</taxon>
        <taxon>Mesostigmata</taxon>
        <taxon>Gamasina</taxon>
        <taxon>Phytoseioidea</taxon>
        <taxon>Phytoseiidae</taxon>
        <taxon>Typhlodrominae</taxon>
        <taxon>Galendromus</taxon>
    </lineage>
</organism>
<name>A0AAJ7L4R4_9ACAR</name>
<comment type="similarity">
    <text evidence="1 4">Belongs to the inositol phosphokinase (IPK) family.</text>
</comment>
<feature type="compositionally biased region" description="Low complexity" evidence="5">
    <location>
        <begin position="313"/>
        <end position="323"/>
    </location>
</feature>
<dbReference type="GO" id="GO:0032958">
    <property type="term" value="P:inositol phosphate biosynthetic process"/>
    <property type="evidence" value="ECO:0007669"/>
    <property type="project" value="InterPro"/>
</dbReference>
<keyword evidence="2 4" id="KW-0808">Transferase</keyword>
<dbReference type="Pfam" id="PF03770">
    <property type="entry name" value="IPK"/>
    <property type="match status" value="1"/>
</dbReference>
<accession>A0AAJ7L4R4</accession>
<dbReference type="PANTHER" id="PTHR12400">
    <property type="entry name" value="INOSITOL POLYPHOSPHATE KINASE"/>
    <property type="match status" value="1"/>
</dbReference>
<dbReference type="CTD" id="37465"/>
<dbReference type="InterPro" id="IPR038286">
    <property type="entry name" value="IPK_sf"/>
</dbReference>
<dbReference type="GO" id="GO:0005634">
    <property type="term" value="C:nucleus"/>
    <property type="evidence" value="ECO:0007669"/>
    <property type="project" value="TreeGrafter"/>
</dbReference>
<evidence type="ECO:0000256" key="5">
    <source>
        <dbReference type="SAM" id="MobiDB-lite"/>
    </source>
</evidence>
<evidence type="ECO:0000256" key="2">
    <source>
        <dbReference type="ARBA" id="ARBA00022679"/>
    </source>
</evidence>
<proteinExistence type="inferred from homology"/>
<dbReference type="AlphaFoldDB" id="A0AAJ7L4R4"/>
<feature type="region of interest" description="Disordered" evidence="5">
    <location>
        <begin position="390"/>
        <end position="421"/>
    </location>
</feature>
<dbReference type="SUPFAM" id="SSF56104">
    <property type="entry name" value="SAICAR synthase-like"/>
    <property type="match status" value="1"/>
</dbReference>
<dbReference type="EC" id="2.7.-.-" evidence="4"/>
<dbReference type="PANTHER" id="PTHR12400:SF21">
    <property type="entry name" value="KINASE"/>
    <property type="match status" value="1"/>
</dbReference>
<dbReference type="Proteomes" id="UP000694867">
    <property type="component" value="Unplaced"/>
</dbReference>
<dbReference type="InterPro" id="IPR005522">
    <property type="entry name" value="IPK"/>
</dbReference>
<evidence type="ECO:0000313" key="7">
    <source>
        <dbReference type="RefSeq" id="XP_018494373.1"/>
    </source>
</evidence>
<gene>
    <name evidence="7" type="primary">LOC100904268</name>
</gene>
<evidence type="ECO:0000256" key="3">
    <source>
        <dbReference type="ARBA" id="ARBA00022777"/>
    </source>
</evidence>
<dbReference type="GO" id="GO:0046854">
    <property type="term" value="P:phosphatidylinositol phosphate biosynthetic process"/>
    <property type="evidence" value="ECO:0007669"/>
    <property type="project" value="TreeGrafter"/>
</dbReference>
<dbReference type="RefSeq" id="XP_018494373.1">
    <property type="nucleotide sequence ID" value="XM_018638857.1"/>
</dbReference>
<evidence type="ECO:0000313" key="6">
    <source>
        <dbReference type="Proteomes" id="UP000694867"/>
    </source>
</evidence>
<dbReference type="Gene3D" id="3.30.470.160">
    <property type="entry name" value="Inositol polyphosphate kinase"/>
    <property type="match status" value="1"/>
</dbReference>
<dbReference type="GeneID" id="100904268"/>